<protein>
    <submittedName>
        <fullName evidence="1">Uncharacterized protein</fullName>
    </submittedName>
</protein>
<name>A0A4Z2EBN0_9TELE</name>
<proteinExistence type="predicted"/>
<dbReference type="EMBL" id="SRLO01010659">
    <property type="protein sequence ID" value="TNN26246.1"/>
    <property type="molecule type" value="Genomic_DNA"/>
</dbReference>
<organism evidence="1 2">
    <name type="scientific">Liparis tanakae</name>
    <name type="common">Tanaka's snailfish</name>
    <dbReference type="NCBI Taxonomy" id="230148"/>
    <lineage>
        <taxon>Eukaryota</taxon>
        <taxon>Metazoa</taxon>
        <taxon>Chordata</taxon>
        <taxon>Craniata</taxon>
        <taxon>Vertebrata</taxon>
        <taxon>Euteleostomi</taxon>
        <taxon>Actinopterygii</taxon>
        <taxon>Neopterygii</taxon>
        <taxon>Teleostei</taxon>
        <taxon>Neoteleostei</taxon>
        <taxon>Acanthomorphata</taxon>
        <taxon>Eupercaria</taxon>
        <taxon>Perciformes</taxon>
        <taxon>Cottioidei</taxon>
        <taxon>Cottales</taxon>
        <taxon>Liparidae</taxon>
        <taxon>Liparis</taxon>
    </lineage>
</organism>
<accession>A0A4Z2EBN0</accession>
<gene>
    <name evidence="1" type="ORF">EYF80_063616</name>
</gene>
<evidence type="ECO:0000313" key="2">
    <source>
        <dbReference type="Proteomes" id="UP000314294"/>
    </source>
</evidence>
<reference evidence="1 2" key="1">
    <citation type="submission" date="2019-03" db="EMBL/GenBank/DDBJ databases">
        <title>First draft genome of Liparis tanakae, snailfish: a comprehensive survey of snailfish specific genes.</title>
        <authorList>
            <person name="Kim W."/>
            <person name="Song I."/>
            <person name="Jeong J.-H."/>
            <person name="Kim D."/>
            <person name="Kim S."/>
            <person name="Ryu S."/>
            <person name="Song J.Y."/>
            <person name="Lee S.K."/>
        </authorList>
    </citation>
    <scope>NUCLEOTIDE SEQUENCE [LARGE SCALE GENOMIC DNA]</scope>
    <source>
        <tissue evidence="1">Muscle</tissue>
    </source>
</reference>
<evidence type="ECO:0000313" key="1">
    <source>
        <dbReference type="EMBL" id="TNN26246.1"/>
    </source>
</evidence>
<dbReference type="AlphaFoldDB" id="A0A4Z2EBN0"/>
<keyword evidence="2" id="KW-1185">Reference proteome</keyword>
<dbReference type="Proteomes" id="UP000314294">
    <property type="component" value="Unassembled WGS sequence"/>
</dbReference>
<sequence>MVVFTRNDKPKRAKRMDSTKEVQAVTVKKRHCRVPTRGQWLATQPTQSLVMKSVLFPPGDNTCLQGTTPVSRGQHLSPGDNTCLQVDLCRLHVLLCSELEDSVSIDHEPPAGVIDAVTAAEEEE</sequence>
<comment type="caution">
    <text evidence="1">The sequence shown here is derived from an EMBL/GenBank/DDBJ whole genome shotgun (WGS) entry which is preliminary data.</text>
</comment>